<keyword evidence="2" id="KW-1185">Reference proteome</keyword>
<name>A0A845QEH2_9HYPH</name>
<dbReference type="GeneID" id="300655726"/>
<comment type="caution">
    <text evidence="1">The sequence shown here is derived from an EMBL/GenBank/DDBJ whole genome shotgun (WGS) entry which is preliminary data.</text>
</comment>
<organism evidence="1 2">
    <name type="scientific">Pyruvatibacter mobilis</name>
    <dbReference type="NCBI Taxonomy" id="1712261"/>
    <lineage>
        <taxon>Bacteria</taxon>
        <taxon>Pseudomonadati</taxon>
        <taxon>Pseudomonadota</taxon>
        <taxon>Alphaproteobacteria</taxon>
        <taxon>Hyphomicrobiales</taxon>
        <taxon>Parvibaculaceae</taxon>
        <taxon>Pyruvatibacter</taxon>
    </lineage>
</organism>
<evidence type="ECO:0000313" key="2">
    <source>
        <dbReference type="Proteomes" id="UP000470384"/>
    </source>
</evidence>
<protein>
    <submittedName>
        <fullName evidence="1">Uncharacterized protein</fullName>
    </submittedName>
</protein>
<dbReference type="EMBL" id="WXYQ01000014">
    <property type="protein sequence ID" value="NBG97075.1"/>
    <property type="molecule type" value="Genomic_DNA"/>
</dbReference>
<dbReference type="OrthoDB" id="7846879at2"/>
<reference evidence="1 2" key="1">
    <citation type="journal article" date="2016" name="Int. J. Syst. Evol. Microbiol.">
        <title>Pyruvatibacter mobilis gen. nov., sp. nov., a marine bacterium from the culture broth of Picochlorum sp. 122.</title>
        <authorList>
            <person name="Wang G."/>
            <person name="Tang M."/>
            <person name="Wu H."/>
            <person name="Dai S."/>
            <person name="Li T."/>
            <person name="Chen C."/>
            <person name="He H."/>
            <person name="Fan J."/>
            <person name="Xiang W."/>
            <person name="Li X."/>
        </authorList>
    </citation>
    <scope>NUCLEOTIDE SEQUENCE [LARGE SCALE GENOMIC DNA]</scope>
    <source>
        <strain evidence="1 2">GYP-11</strain>
    </source>
</reference>
<dbReference type="AlphaFoldDB" id="A0A845QEH2"/>
<sequence>MPDIEPSRKLSADQEEYRICSKPYVFFRLIFDKHGARLMTATASENCGGYRAFEDQKTLTAATARVLEDAGLHPTLKEDHAQRSYIETPIPLDRVDREELVHLASTVLLTLGITDVQVLALAEMLALYDKFSVSENDEAVYLSDGMWITTDGKIVEK</sequence>
<gene>
    <name evidence="1" type="ORF">GTQ45_15155</name>
</gene>
<dbReference type="RefSeq" id="WP_160589039.1">
    <property type="nucleotide sequence ID" value="NZ_BMHN01000001.1"/>
</dbReference>
<dbReference type="Proteomes" id="UP000470384">
    <property type="component" value="Unassembled WGS sequence"/>
</dbReference>
<evidence type="ECO:0000313" key="1">
    <source>
        <dbReference type="EMBL" id="NBG97075.1"/>
    </source>
</evidence>
<accession>A0A845QEH2</accession>
<proteinExistence type="predicted"/>